<dbReference type="Proteomes" id="UP001189429">
    <property type="component" value="Unassembled WGS sequence"/>
</dbReference>
<sequence>MEEMTSSNIPAERGCLTQGRPLGTHHGTTICGMGGTSPPSSQTTLQPLSTTSGWRHSKACRTTMHLTSLAQATKTSSTFSSLGSRSDPSPPSRSEDPKRAAAHGDTCLAMADSQKISFWPNAGVTSYQT</sequence>
<reference evidence="2" key="1">
    <citation type="submission" date="2023-10" db="EMBL/GenBank/DDBJ databases">
        <authorList>
            <person name="Chen Y."/>
            <person name="Shah S."/>
            <person name="Dougan E. K."/>
            <person name="Thang M."/>
            <person name="Chan C."/>
        </authorList>
    </citation>
    <scope>NUCLEOTIDE SEQUENCE [LARGE SCALE GENOMIC DNA]</scope>
</reference>
<feature type="compositionally biased region" description="Low complexity" evidence="1">
    <location>
        <begin position="73"/>
        <end position="87"/>
    </location>
</feature>
<organism evidence="2 3">
    <name type="scientific">Prorocentrum cordatum</name>
    <dbReference type="NCBI Taxonomy" id="2364126"/>
    <lineage>
        <taxon>Eukaryota</taxon>
        <taxon>Sar</taxon>
        <taxon>Alveolata</taxon>
        <taxon>Dinophyceae</taxon>
        <taxon>Prorocentrales</taxon>
        <taxon>Prorocentraceae</taxon>
        <taxon>Prorocentrum</taxon>
    </lineage>
</organism>
<evidence type="ECO:0000313" key="3">
    <source>
        <dbReference type="Proteomes" id="UP001189429"/>
    </source>
</evidence>
<name>A0ABN9XQH2_9DINO</name>
<evidence type="ECO:0000256" key="1">
    <source>
        <dbReference type="SAM" id="MobiDB-lite"/>
    </source>
</evidence>
<keyword evidence="3" id="KW-1185">Reference proteome</keyword>
<dbReference type="EMBL" id="CAUYUJ010021037">
    <property type="protein sequence ID" value="CAK0902187.1"/>
    <property type="molecule type" value="Genomic_DNA"/>
</dbReference>
<accession>A0ABN9XQH2</accession>
<comment type="caution">
    <text evidence="2">The sequence shown here is derived from an EMBL/GenBank/DDBJ whole genome shotgun (WGS) entry which is preliminary data.</text>
</comment>
<proteinExistence type="predicted"/>
<feature type="region of interest" description="Disordered" evidence="1">
    <location>
        <begin position="72"/>
        <end position="103"/>
    </location>
</feature>
<feature type="compositionally biased region" description="Low complexity" evidence="1">
    <location>
        <begin position="36"/>
        <end position="52"/>
    </location>
</feature>
<evidence type="ECO:0000313" key="2">
    <source>
        <dbReference type="EMBL" id="CAK0902187.1"/>
    </source>
</evidence>
<protein>
    <submittedName>
        <fullName evidence="2">Uncharacterized protein</fullName>
    </submittedName>
</protein>
<feature type="region of interest" description="Disordered" evidence="1">
    <location>
        <begin position="1"/>
        <end position="55"/>
    </location>
</feature>
<gene>
    <name evidence="2" type="ORF">PCOR1329_LOCUS78876</name>
</gene>